<gene>
    <name evidence="3" type="ORF">IQ266_07055</name>
</gene>
<dbReference type="CDD" id="cd16936">
    <property type="entry name" value="HATPase_RsbW-like"/>
    <property type="match status" value="1"/>
</dbReference>
<dbReference type="PANTHER" id="PTHR35526:SF3">
    <property type="entry name" value="ANTI-SIGMA-F FACTOR RSBW"/>
    <property type="match status" value="1"/>
</dbReference>
<evidence type="ECO:0000259" key="2">
    <source>
        <dbReference type="Pfam" id="PF13581"/>
    </source>
</evidence>
<dbReference type="Pfam" id="PF13581">
    <property type="entry name" value="HATPase_c_2"/>
    <property type="match status" value="1"/>
</dbReference>
<dbReference type="InterPro" id="IPR003594">
    <property type="entry name" value="HATPase_dom"/>
</dbReference>
<dbReference type="InterPro" id="IPR016781">
    <property type="entry name" value="Anti-sigma_regulat_PmgA_prd"/>
</dbReference>
<dbReference type="InterPro" id="IPR050267">
    <property type="entry name" value="Anti-sigma-factor_SerPK"/>
</dbReference>
<keyword evidence="1" id="KW-0418">Kinase</keyword>
<dbReference type="GO" id="GO:0004674">
    <property type="term" value="F:protein serine/threonine kinase activity"/>
    <property type="evidence" value="ECO:0007669"/>
    <property type="project" value="UniProtKB-KW"/>
</dbReference>
<reference evidence="3" key="1">
    <citation type="submission" date="2020-10" db="EMBL/GenBank/DDBJ databases">
        <authorList>
            <person name="Castelo-Branco R."/>
            <person name="Eusebio N."/>
            <person name="Adriana R."/>
            <person name="Vieira A."/>
            <person name="Brugerolle De Fraissinette N."/>
            <person name="Rezende De Castro R."/>
            <person name="Schneider M.P."/>
            <person name="Vasconcelos V."/>
            <person name="Leao P.N."/>
        </authorList>
    </citation>
    <scope>NUCLEOTIDE SEQUENCE</scope>
    <source>
        <strain evidence="3">LEGE 11480</strain>
    </source>
</reference>
<keyword evidence="4" id="KW-1185">Reference proteome</keyword>
<keyword evidence="1" id="KW-0808">Transferase</keyword>
<dbReference type="AlphaFoldDB" id="A0A928VJK3"/>
<keyword evidence="1" id="KW-0723">Serine/threonine-protein kinase</keyword>
<dbReference type="SUPFAM" id="SSF55874">
    <property type="entry name" value="ATPase domain of HSP90 chaperone/DNA topoisomerase II/histidine kinase"/>
    <property type="match status" value="1"/>
</dbReference>
<dbReference type="PIRSF" id="PIRSF020906">
    <property type="entry name" value="Anti_s_fact_PmgA_prd"/>
    <property type="match status" value="1"/>
</dbReference>
<dbReference type="EMBL" id="JADEXQ010000017">
    <property type="protein sequence ID" value="MBE9029520.1"/>
    <property type="molecule type" value="Genomic_DNA"/>
</dbReference>
<accession>A0A928VJK3</accession>
<evidence type="ECO:0000313" key="4">
    <source>
        <dbReference type="Proteomes" id="UP000625316"/>
    </source>
</evidence>
<sequence length="149" mass="16955">MVAMLSRPARTQWQVMSFASTLYLSPILELLLEAVPQEWHMEVRLGLQEALVNAAKHGNALDPGKQVEVRYQINNGECTWIIVDQGCGFEPPEVCHACEAEDWIGDEQECGRGLFILHQIFDQVAWSPCGTELHLRKQMRHIARSPYLI</sequence>
<evidence type="ECO:0000256" key="1">
    <source>
        <dbReference type="ARBA" id="ARBA00022527"/>
    </source>
</evidence>
<dbReference type="Proteomes" id="UP000625316">
    <property type="component" value="Unassembled WGS sequence"/>
</dbReference>
<feature type="domain" description="Histidine kinase/HSP90-like ATPase" evidence="2">
    <location>
        <begin position="35"/>
        <end position="137"/>
    </location>
</feature>
<dbReference type="PANTHER" id="PTHR35526">
    <property type="entry name" value="ANTI-SIGMA-F FACTOR RSBW-RELATED"/>
    <property type="match status" value="1"/>
</dbReference>
<protein>
    <submittedName>
        <fullName evidence="3">Anti-sigma regulatory factor</fullName>
    </submittedName>
</protein>
<organism evidence="3 4">
    <name type="scientific">Romeriopsis navalis LEGE 11480</name>
    <dbReference type="NCBI Taxonomy" id="2777977"/>
    <lineage>
        <taxon>Bacteria</taxon>
        <taxon>Bacillati</taxon>
        <taxon>Cyanobacteriota</taxon>
        <taxon>Cyanophyceae</taxon>
        <taxon>Leptolyngbyales</taxon>
        <taxon>Leptolyngbyaceae</taxon>
        <taxon>Romeriopsis</taxon>
        <taxon>Romeriopsis navalis</taxon>
    </lineage>
</organism>
<comment type="caution">
    <text evidence="3">The sequence shown here is derived from an EMBL/GenBank/DDBJ whole genome shotgun (WGS) entry which is preliminary data.</text>
</comment>
<proteinExistence type="predicted"/>
<dbReference type="Gene3D" id="3.30.565.10">
    <property type="entry name" value="Histidine kinase-like ATPase, C-terminal domain"/>
    <property type="match status" value="1"/>
</dbReference>
<dbReference type="InterPro" id="IPR036890">
    <property type="entry name" value="HATPase_C_sf"/>
</dbReference>
<name>A0A928VJK3_9CYAN</name>
<evidence type="ECO:0000313" key="3">
    <source>
        <dbReference type="EMBL" id="MBE9029520.1"/>
    </source>
</evidence>